<evidence type="ECO:0000313" key="4">
    <source>
        <dbReference type="Proteomes" id="UP000194798"/>
    </source>
</evidence>
<evidence type="ECO:0000256" key="1">
    <source>
        <dbReference type="SAM" id="MobiDB-lite"/>
    </source>
</evidence>
<evidence type="ECO:0000313" key="3">
    <source>
        <dbReference type="EMBL" id="OUD13348.1"/>
    </source>
</evidence>
<dbReference type="GO" id="GO:0016209">
    <property type="term" value="F:antioxidant activity"/>
    <property type="evidence" value="ECO:0007669"/>
    <property type="project" value="InterPro"/>
</dbReference>
<feature type="domain" description="Thioredoxin" evidence="2">
    <location>
        <begin position="26"/>
        <end position="167"/>
    </location>
</feature>
<evidence type="ECO:0000259" key="2">
    <source>
        <dbReference type="PROSITE" id="PS51352"/>
    </source>
</evidence>
<sequence length="169" mass="18970">MTYVSDRAAPRPDSKPSSDRLSTEIVKTITPAVPFTLPDLTQNMRELSEWEGQLLVLNFWATWCSPCVKEIPAFVEWQAQYGEKGLQFVGIAIDQEAKVSDFVKQFEINYPVLVAGEAGLGLAREYGNRLDTLPFTVVISHQGNILLRHPGEFTAQDFDHYLLPLLSSL</sequence>
<feature type="region of interest" description="Disordered" evidence="1">
    <location>
        <begin position="1"/>
        <end position="21"/>
    </location>
</feature>
<dbReference type="PANTHER" id="PTHR42852:SF18">
    <property type="entry name" value="CHROMOSOME UNDETERMINED SCAFFOLD_47, WHOLE GENOME SHOTGUN SEQUENCE"/>
    <property type="match status" value="1"/>
</dbReference>
<dbReference type="Gene3D" id="3.40.30.10">
    <property type="entry name" value="Glutaredoxin"/>
    <property type="match status" value="1"/>
</dbReference>
<dbReference type="PROSITE" id="PS51352">
    <property type="entry name" value="THIOREDOXIN_2"/>
    <property type="match status" value="1"/>
</dbReference>
<organism evidence="3 4">
    <name type="scientific">Thioflexithrix psekupsensis</name>
    <dbReference type="NCBI Taxonomy" id="1570016"/>
    <lineage>
        <taxon>Bacteria</taxon>
        <taxon>Pseudomonadati</taxon>
        <taxon>Pseudomonadota</taxon>
        <taxon>Gammaproteobacteria</taxon>
        <taxon>Thiotrichales</taxon>
        <taxon>Thioflexithrix</taxon>
    </lineage>
</organism>
<dbReference type="InterPro" id="IPR036249">
    <property type="entry name" value="Thioredoxin-like_sf"/>
</dbReference>
<accession>A0A251X6T2</accession>
<gene>
    <name evidence="3" type="ORF">TPSD3_10470</name>
</gene>
<dbReference type="GO" id="GO:0016491">
    <property type="term" value="F:oxidoreductase activity"/>
    <property type="evidence" value="ECO:0007669"/>
    <property type="project" value="InterPro"/>
</dbReference>
<dbReference type="InterPro" id="IPR000866">
    <property type="entry name" value="AhpC/TSA"/>
</dbReference>
<dbReference type="CDD" id="cd02966">
    <property type="entry name" value="TlpA_like_family"/>
    <property type="match status" value="1"/>
</dbReference>
<keyword evidence="4" id="KW-1185">Reference proteome</keyword>
<dbReference type="AlphaFoldDB" id="A0A251X6T2"/>
<dbReference type="Pfam" id="PF00578">
    <property type="entry name" value="AhpC-TSA"/>
    <property type="match status" value="1"/>
</dbReference>
<dbReference type="InterPro" id="IPR013766">
    <property type="entry name" value="Thioredoxin_domain"/>
</dbReference>
<dbReference type="Proteomes" id="UP000194798">
    <property type="component" value="Unassembled WGS sequence"/>
</dbReference>
<comment type="caution">
    <text evidence="3">The sequence shown here is derived from an EMBL/GenBank/DDBJ whole genome shotgun (WGS) entry which is preliminary data.</text>
</comment>
<dbReference type="PANTHER" id="PTHR42852">
    <property type="entry name" value="THIOL:DISULFIDE INTERCHANGE PROTEIN DSBE"/>
    <property type="match status" value="1"/>
</dbReference>
<proteinExistence type="predicted"/>
<dbReference type="InterPro" id="IPR050553">
    <property type="entry name" value="Thioredoxin_ResA/DsbE_sf"/>
</dbReference>
<dbReference type="EMBL" id="MSLT01000018">
    <property type="protein sequence ID" value="OUD13348.1"/>
    <property type="molecule type" value="Genomic_DNA"/>
</dbReference>
<protein>
    <recommendedName>
        <fullName evidence="2">Thioredoxin domain-containing protein</fullName>
    </recommendedName>
</protein>
<name>A0A251X6T2_9GAMM</name>
<dbReference type="SUPFAM" id="SSF52833">
    <property type="entry name" value="Thioredoxin-like"/>
    <property type="match status" value="1"/>
</dbReference>
<reference evidence="3 4" key="1">
    <citation type="submission" date="2016-12" db="EMBL/GenBank/DDBJ databases">
        <title>Thioflexothrix psekupsii D3 genome sequencing and assembly.</title>
        <authorList>
            <person name="Fomenkov A."/>
            <person name="Vincze T."/>
            <person name="Grabovich M."/>
            <person name="Anton B.P."/>
            <person name="Dubinina G."/>
            <person name="Orlova M."/>
            <person name="Belousova E."/>
            <person name="Roberts R.J."/>
        </authorList>
    </citation>
    <scope>NUCLEOTIDE SEQUENCE [LARGE SCALE GENOMIC DNA]</scope>
    <source>
        <strain evidence="3">D3</strain>
    </source>
</reference>
<feature type="compositionally biased region" description="Basic and acidic residues" evidence="1">
    <location>
        <begin position="8"/>
        <end position="21"/>
    </location>
</feature>